<dbReference type="InterPro" id="IPR057587">
    <property type="entry name" value="GpJ_Ig_second"/>
</dbReference>
<dbReference type="Proteomes" id="UP000298551">
    <property type="component" value="Chromosome"/>
</dbReference>
<dbReference type="InterPro" id="IPR036116">
    <property type="entry name" value="FN3_sf"/>
</dbReference>
<accession>A0A4D6XC80</accession>
<dbReference type="EMBL" id="CP039371">
    <property type="protein sequence ID" value="QCI13349.1"/>
    <property type="molecule type" value="Genomic_DNA"/>
</dbReference>
<dbReference type="OrthoDB" id="109844at2"/>
<dbReference type="InterPro" id="IPR003961">
    <property type="entry name" value="FN3_dom"/>
</dbReference>
<dbReference type="Pfam" id="PF09327">
    <property type="entry name" value="Phage_Tail_Tip"/>
    <property type="match status" value="1"/>
</dbReference>
<proteinExistence type="predicted"/>
<dbReference type="PANTHER" id="PTHR36251:SF2">
    <property type="entry name" value="GIFSY-2 PROPHAGE HOST SPECIFICITY PROTEIN J, PHAGE LAMBDA"/>
    <property type="match status" value="1"/>
</dbReference>
<evidence type="ECO:0000313" key="3">
    <source>
        <dbReference type="Proteomes" id="UP000298551"/>
    </source>
</evidence>
<dbReference type="AlphaFoldDB" id="A0A4D6XC80"/>
<dbReference type="InterPro" id="IPR015406">
    <property type="entry name" value="GpJ_CSF"/>
</dbReference>
<sequence length="1015" mass="107506">MSSAVKKVAQVVVGAVIGFAQGGPWGAVAGAALAFYVASQQDQLDTGSLRASEPSSQTLRSSKASARYILGRVSTGGVLAWGQEQAGSQTNGEWLHMVYVLSEGAIAGVDEIYLGEELIATYGNSASYEVVIDPTEVNAFLKANCPDWRDTQIGRGLSYVRLSFKYDAEKYPSGIPDVRFVTRGRRDIYDPRTGTTGYSENTALHILWFLRNRCGVPDDEIVFASFASGANVCDESVENPEGSSSLRYRSGCVIGADESRTQVLQKLEAACGGKVIRVGGRWMLQVGAYYGPYDFEITEDMVTGTVTGSTEPSNDAAINTVRGTFMDPTQAWAETDYPEVSVAEWVIEDGGEAAETLAFPYVDDPYQAQRLANIELRRRRAGGTLSIPMNFMGYNCRPGRSVKVNLPSLNIVGEFIVTDWSMADDTGCNVAVAQNEPAIFGDAVGQPYDPIGFINLPAGGLGSPTNLVWTADGTAEVVQGVLSWAAPAGTVTGYAITVRQGNTAVQAQQVPATTLQLPLSGLASGNYTMSVAALGPLARSGEASITVNIDGPPVPEACVVQSTIDTITLLPSNPLHGLNGGTYEYYFTQDPQATAAQAQYLGRGLTMTHTGLAFWTNYYYFIRSRNAYGVSGFLKVPASTSTDVTTMLAALAGQIGKTQLGQDILTELEKIPGLEDKIDALGALTAYDKDTAYAKDQMVVVDGKIYQASQAVPANASGANAPPNATYWIDVGQSLATANGLAQQVATNTTNISTIDGKVTAQATAFEALRAAYRDDDGEGELADALKGWDSTAAIATEQRVRASENMAMAERVTTLDARVGDSEANITELQRVVATNESATATKIDQLNVSLGQTNAAVQTTSQAVTALDGKASTMWSVKMQVNAQGQYVAAGIGLGIENGPAGLQSQFLVSADRFAVVNGINGTLSSPFVVQNGQVYINQAFINQAFIQNIVLGMTLRSQAVDSQGRPLIELNMVTGTFSLRGQGSDGSLAINPNGVYVYDASSIERGALGRMT</sequence>
<dbReference type="SMART" id="SM00060">
    <property type="entry name" value="FN3"/>
    <property type="match status" value="2"/>
</dbReference>
<organism evidence="2 3">
    <name type="scientific">Pseudomonas putida</name>
    <name type="common">Arthrobacter siderocapsulatus</name>
    <dbReference type="NCBI Taxonomy" id="303"/>
    <lineage>
        <taxon>Bacteria</taxon>
        <taxon>Pseudomonadati</taxon>
        <taxon>Pseudomonadota</taxon>
        <taxon>Gammaproteobacteria</taxon>
        <taxon>Pseudomonadales</taxon>
        <taxon>Pseudomonadaceae</taxon>
        <taxon>Pseudomonas</taxon>
    </lineage>
</organism>
<evidence type="ECO:0000313" key="2">
    <source>
        <dbReference type="EMBL" id="QCI13349.1"/>
    </source>
</evidence>
<dbReference type="RefSeq" id="WP_136915486.1">
    <property type="nucleotide sequence ID" value="NZ_CP039371.1"/>
</dbReference>
<name>A0A4D6XC80_PSEPU</name>
<dbReference type="Pfam" id="PF24489">
    <property type="entry name" value="Ig_J_second"/>
    <property type="match status" value="1"/>
</dbReference>
<reference evidence="3" key="1">
    <citation type="submission" date="2019-04" db="EMBL/GenBank/DDBJ databases">
        <title>Genome sequence of Pseudomonas putida 1290, an auxin catabolizing strain.</title>
        <authorList>
            <person name="Laird T.S."/>
            <person name="Leveau J.H.J."/>
        </authorList>
    </citation>
    <scope>NUCLEOTIDE SEQUENCE [LARGE SCALE GENOMIC DNA]</scope>
    <source>
        <strain evidence="3">1290</strain>
    </source>
</reference>
<dbReference type="Gene3D" id="2.60.40.10">
    <property type="entry name" value="Immunoglobulins"/>
    <property type="match status" value="1"/>
</dbReference>
<dbReference type="PROSITE" id="PS50853">
    <property type="entry name" value="FN3"/>
    <property type="match status" value="1"/>
</dbReference>
<dbReference type="InterPro" id="IPR053171">
    <property type="entry name" value="Viral_Tip_Attach_Protein"/>
</dbReference>
<feature type="domain" description="Fibronectin type-III" evidence="1">
    <location>
        <begin position="463"/>
        <end position="554"/>
    </location>
</feature>
<dbReference type="InterPro" id="IPR013783">
    <property type="entry name" value="Ig-like_fold"/>
</dbReference>
<dbReference type="SUPFAM" id="SSF49265">
    <property type="entry name" value="Fibronectin type III"/>
    <property type="match status" value="1"/>
</dbReference>
<gene>
    <name evidence="2" type="ORF">E6B08_19145</name>
</gene>
<protein>
    <submittedName>
        <fullName evidence="2">DUF1983 domain-containing protein</fullName>
    </submittedName>
</protein>
<dbReference type="PANTHER" id="PTHR36251">
    <property type="entry name" value="FELS-1 PROPHAGE HOST SPECIFICITY PROTEIN-RELATED"/>
    <property type="match status" value="1"/>
</dbReference>
<evidence type="ECO:0000259" key="1">
    <source>
        <dbReference type="PROSITE" id="PS50853"/>
    </source>
</evidence>